<keyword evidence="11" id="KW-1185">Reference proteome</keyword>
<evidence type="ECO:0000256" key="4">
    <source>
        <dbReference type="ARBA" id="ARBA00022759"/>
    </source>
</evidence>
<dbReference type="SUPFAM" id="SSF53098">
    <property type="entry name" value="Ribonuclease H-like"/>
    <property type="match status" value="1"/>
</dbReference>
<dbReference type="InterPro" id="IPR001878">
    <property type="entry name" value="Znf_CCHC"/>
</dbReference>
<evidence type="ECO:0000256" key="2">
    <source>
        <dbReference type="ARBA" id="ARBA00022695"/>
    </source>
</evidence>
<evidence type="ECO:0000313" key="11">
    <source>
        <dbReference type="Proteomes" id="UP001174136"/>
    </source>
</evidence>
<keyword evidence="5" id="KW-0378">Hydrolase</keyword>
<keyword evidence="3" id="KW-0540">Nuclease</keyword>
<dbReference type="GO" id="GO:0015074">
    <property type="term" value="P:DNA integration"/>
    <property type="evidence" value="ECO:0007669"/>
    <property type="project" value="InterPro"/>
</dbReference>
<accession>A0AA47N9I8</accession>
<evidence type="ECO:0000256" key="6">
    <source>
        <dbReference type="ARBA" id="ARBA00022918"/>
    </source>
</evidence>
<dbReference type="InterPro" id="IPR036875">
    <property type="entry name" value="Znf_CCHC_sf"/>
</dbReference>
<reference evidence="10" key="1">
    <citation type="journal article" date="2023" name="Front. Mar. Sci.">
        <title>A new Merluccius polli reference genome to investigate the effects of global change in West African waters.</title>
        <authorList>
            <person name="Mateo J.L."/>
            <person name="Blanco-Fernandez C."/>
            <person name="Garcia-Vazquez E."/>
            <person name="Machado-Schiaffino G."/>
        </authorList>
    </citation>
    <scope>NUCLEOTIDE SEQUENCE</scope>
    <source>
        <strain evidence="10">C29</strain>
        <tissue evidence="10">Fin</tissue>
    </source>
</reference>
<dbReference type="InterPro" id="IPR012337">
    <property type="entry name" value="RNaseH-like_sf"/>
</dbReference>
<dbReference type="Gene3D" id="4.10.60.10">
    <property type="entry name" value="Zinc finger, CCHC-type"/>
    <property type="match status" value="1"/>
</dbReference>
<evidence type="ECO:0000256" key="8">
    <source>
        <dbReference type="SAM" id="MobiDB-lite"/>
    </source>
</evidence>
<keyword evidence="1" id="KW-0808">Transferase</keyword>
<dbReference type="InterPro" id="IPR050951">
    <property type="entry name" value="Retrovirus_Pol_polyprotein"/>
</dbReference>
<dbReference type="GO" id="GO:0003964">
    <property type="term" value="F:RNA-directed DNA polymerase activity"/>
    <property type="evidence" value="ECO:0007669"/>
    <property type="project" value="UniProtKB-KW"/>
</dbReference>
<dbReference type="Gene3D" id="1.10.340.70">
    <property type="match status" value="1"/>
</dbReference>
<keyword evidence="4" id="KW-0255">Endonuclease</keyword>
<dbReference type="EMBL" id="JAOPHQ010000578">
    <property type="protein sequence ID" value="KAK0154179.1"/>
    <property type="molecule type" value="Genomic_DNA"/>
</dbReference>
<feature type="compositionally biased region" description="Low complexity" evidence="8">
    <location>
        <begin position="74"/>
        <end position="89"/>
    </location>
</feature>
<evidence type="ECO:0000256" key="1">
    <source>
        <dbReference type="ARBA" id="ARBA00022679"/>
    </source>
</evidence>
<evidence type="ECO:0000259" key="9">
    <source>
        <dbReference type="PROSITE" id="PS50994"/>
    </source>
</evidence>
<dbReference type="SMART" id="SM00343">
    <property type="entry name" value="ZnF_C2HC"/>
    <property type="match status" value="2"/>
</dbReference>
<dbReference type="PANTHER" id="PTHR37984:SF15">
    <property type="entry name" value="INTEGRASE CATALYTIC DOMAIN-CONTAINING PROTEIN"/>
    <property type="match status" value="1"/>
</dbReference>
<dbReference type="PROSITE" id="PS50994">
    <property type="entry name" value="INTEGRASE"/>
    <property type="match status" value="1"/>
</dbReference>
<dbReference type="InterPro" id="IPR041588">
    <property type="entry name" value="Integrase_H2C2"/>
</dbReference>
<comment type="caution">
    <text evidence="10">The sequence shown here is derived from an EMBL/GenBank/DDBJ whole genome shotgun (WGS) entry which is preliminary data.</text>
</comment>
<feature type="region of interest" description="Disordered" evidence="8">
    <location>
        <begin position="62"/>
        <end position="89"/>
    </location>
</feature>
<evidence type="ECO:0000256" key="5">
    <source>
        <dbReference type="ARBA" id="ARBA00022801"/>
    </source>
</evidence>
<evidence type="ECO:0000256" key="7">
    <source>
        <dbReference type="ARBA" id="ARBA00039658"/>
    </source>
</evidence>
<gene>
    <name evidence="10" type="ORF">N1851_003725</name>
</gene>
<dbReference type="Proteomes" id="UP001174136">
    <property type="component" value="Unassembled WGS sequence"/>
</dbReference>
<organism evidence="10 11">
    <name type="scientific">Merluccius polli</name>
    <name type="common">Benguela hake</name>
    <name type="synonym">Merluccius cadenati</name>
    <dbReference type="NCBI Taxonomy" id="89951"/>
    <lineage>
        <taxon>Eukaryota</taxon>
        <taxon>Metazoa</taxon>
        <taxon>Chordata</taxon>
        <taxon>Craniata</taxon>
        <taxon>Vertebrata</taxon>
        <taxon>Euteleostomi</taxon>
        <taxon>Actinopterygii</taxon>
        <taxon>Neopterygii</taxon>
        <taxon>Teleostei</taxon>
        <taxon>Neoteleostei</taxon>
        <taxon>Acanthomorphata</taxon>
        <taxon>Zeiogadaria</taxon>
        <taxon>Gadariae</taxon>
        <taxon>Gadiformes</taxon>
        <taxon>Gadoidei</taxon>
        <taxon>Merlucciidae</taxon>
        <taxon>Merluccius</taxon>
    </lineage>
</organism>
<keyword evidence="2" id="KW-0548">Nucleotidyltransferase</keyword>
<dbReference type="FunFam" id="1.10.340.70:FF:000003">
    <property type="entry name" value="Protein CBG25708"/>
    <property type="match status" value="1"/>
</dbReference>
<dbReference type="GO" id="GO:0004519">
    <property type="term" value="F:endonuclease activity"/>
    <property type="evidence" value="ECO:0007669"/>
    <property type="project" value="UniProtKB-KW"/>
</dbReference>
<dbReference type="GO" id="GO:0004190">
    <property type="term" value="F:aspartic-type endopeptidase activity"/>
    <property type="evidence" value="ECO:0007669"/>
    <property type="project" value="InterPro"/>
</dbReference>
<dbReference type="PROSITE" id="PS00141">
    <property type="entry name" value="ASP_PROTEASE"/>
    <property type="match status" value="1"/>
</dbReference>
<dbReference type="InterPro" id="IPR001969">
    <property type="entry name" value="Aspartic_peptidase_AS"/>
</dbReference>
<dbReference type="InterPro" id="IPR036397">
    <property type="entry name" value="RNaseH_sf"/>
</dbReference>
<dbReference type="InterPro" id="IPR001584">
    <property type="entry name" value="Integrase_cat-core"/>
</dbReference>
<evidence type="ECO:0000313" key="10">
    <source>
        <dbReference type="EMBL" id="KAK0154179.1"/>
    </source>
</evidence>
<dbReference type="AlphaFoldDB" id="A0AA47N9I8"/>
<keyword evidence="6" id="KW-0695">RNA-directed DNA polymerase</keyword>
<dbReference type="GO" id="GO:0008270">
    <property type="term" value="F:zinc ion binding"/>
    <property type="evidence" value="ECO:0007669"/>
    <property type="project" value="InterPro"/>
</dbReference>
<name>A0AA47N9I8_MERPO</name>
<feature type="domain" description="Integrase catalytic" evidence="9">
    <location>
        <begin position="318"/>
        <end position="475"/>
    </location>
</feature>
<dbReference type="FunFam" id="3.30.420.10:FF:000063">
    <property type="entry name" value="Retrovirus-related Pol polyprotein from transposon 297-like Protein"/>
    <property type="match status" value="1"/>
</dbReference>
<dbReference type="SUPFAM" id="SSF57756">
    <property type="entry name" value="Retrovirus zinc finger-like domains"/>
    <property type="match status" value="1"/>
</dbReference>
<sequence>MFQLVEHVANPRIRERLLLKEKLTLEQATTIASQTESAGEQAKCMTSVKSSFPVHAVQVQGKGMSRQPYGNVRSGSSASHSTASYTPATNPRSCFRCGSDKHLANAPECPAIKVMCKTCNKKGHFVRVCRSAAQTHSVRQVEIPEYTLLLLQQSESPAKLHCTVDIRAGTLQKTVTLTVDTGASVSVLPKCIVEEYFEGVPLQPPAARLIKKRWPASQKSVSTELQPYFKMRNELSVHGDLVCRGSRLVVPISLRKTLVVLAHENHQGIVRTKQRLRELYWFPGMDSLAQSYISACTLCQSLDRMAKTFAAPLQPVPLPAAPWTKIGLDIVGPFETAPWNCRYAIALTDYYSKWPEVAFTASITSEVMIGSLANIFSRYGNPECVVTDNGPQLISTALSTFFKDRNIRQIKVSVYHPASNGAVERFNRVLKSCVQAAIVQATPWKETMTAFLQTYRATPHSMTNVSPFELMFGRKMRTKLAVMPLPDCEHSDAEVRQQVSNRQT</sequence>
<evidence type="ECO:0000256" key="3">
    <source>
        <dbReference type="ARBA" id="ARBA00022722"/>
    </source>
</evidence>
<dbReference type="Pfam" id="PF17921">
    <property type="entry name" value="Integrase_H2C2"/>
    <property type="match status" value="1"/>
</dbReference>
<proteinExistence type="predicted"/>
<protein>
    <recommendedName>
        <fullName evidence="7">Gypsy retrotransposon integrase-like protein 1</fullName>
    </recommendedName>
</protein>
<dbReference type="GO" id="GO:0003676">
    <property type="term" value="F:nucleic acid binding"/>
    <property type="evidence" value="ECO:0007669"/>
    <property type="project" value="InterPro"/>
</dbReference>
<dbReference type="GO" id="GO:0006508">
    <property type="term" value="P:proteolysis"/>
    <property type="evidence" value="ECO:0007669"/>
    <property type="project" value="InterPro"/>
</dbReference>
<dbReference type="PANTHER" id="PTHR37984">
    <property type="entry name" value="PROTEIN CBG26694"/>
    <property type="match status" value="1"/>
</dbReference>
<dbReference type="Gene3D" id="3.30.420.10">
    <property type="entry name" value="Ribonuclease H-like superfamily/Ribonuclease H"/>
    <property type="match status" value="1"/>
</dbReference>